<accession>A0A513SPT9</accession>
<name>A0A513SPT9_9CAUD</name>
<sequence>MNHFIETLLFFQFYENIEPWLEERFKAIDEGLKAQPCGQVVRFNELDVTYQITESGVVRLHVDWLQHRAYGQVYDFHREDDLALQSFKDTFKEHVSPKKVKAAKFNLTQTIKANIPNRILDSMNSGELTHYQAVHGTLNTPFSAFVQPRIRIFGGRSYELVFSFQTPLGGYKECVIGDLETV</sequence>
<protein>
    <submittedName>
        <fullName evidence="1">Uncharacterized protein</fullName>
    </submittedName>
</protein>
<dbReference type="Proteomes" id="UP000316194">
    <property type="component" value="Segment"/>
</dbReference>
<reference evidence="1 2" key="1">
    <citation type="submission" date="2019-01" db="EMBL/GenBank/DDBJ databases">
        <authorList>
            <person name="Le T.S."/>
            <person name="Kurtboke I."/>
        </authorList>
    </citation>
    <scope>NUCLEOTIDE SEQUENCE [LARGE SCALE GENOMIC DNA]</scope>
</reference>
<proteinExistence type="predicted"/>
<dbReference type="EMBL" id="MK358448">
    <property type="protein sequence ID" value="QCW23182.1"/>
    <property type="molecule type" value="Genomic_DNA"/>
</dbReference>
<organism evidence="1 2">
    <name type="scientific">Vibrio phage 5 TSL-2019</name>
    <dbReference type="NCBI Taxonomy" id="2578086"/>
    <lineage>
        <taxon>Viruses</taxon>
        <taxon>Duplodnaviria</taxon>
        <taxon>Heunggongvirae</taxon>
        <taxon>Uroviricota</taxon>
        <taxon>Caudoviricetes</taxon>
        <taxon>Chimalliviridae</taxon>
        <taxon>Gorgonvirinae</taxon>
        <taxon>Aphroditevirus</taxon>
        <taxon>Aphroditevirus USC1</taxon>
    </lineage>
</organism>
<evidence type="ECO:0000313" key="1">
    <source>
        <dbReference type="EMBL" id="QCW23182.1"/>
    </source>
</evidence>
<evidence type="ECO:0000313" key="2">
    <source>
        <dbReference type="Proteomes" id="UP000316194"/>
    </source>
</evidence>